<dbReference type="UniPathway" id="UPA00333">
    <property type="reaction ID" value="UER00453"/>
</dbReference>
<comment type="catalytic activity">
    <reaction evidence="8 9">
        <text>L-tryptophan + O2 = N-formyl-L-kynurenine</text>
        <dbReference type="Rhea" id="RHEA:24536"/>
        <dbReference type="ChEBI" id="CHEBI:15379"/>
        <dbReference type="ChEBI" id="CHEBI:57912"/>
        <dbReference type="ChEBI" id="CHEBI:58629"/>
        <dbReference type="EC" id="1.13.11.11"/>
    </reaction>
</comment>
<dbReference type="Gene3D" id="1.20.58.480">
    <property type="match status" value="1"/>
</dbReference>
<evidence type="ECO:0000256" key="4">
    <source>
        <dbReference type="ARBA" id="ARBA00022964"/>
    </source>
</evidence>
<comment type="cofactor">
    <cofactor evidence="9">
        <name>heme</name>
        <dbReference type="ChEBI" id="CHEBI:30413"/>
    </cofactor>
    <text evidence="9">Binds 1 heme group per subunit.</text>
</comment>
<organism evidence="11 12">
    <name type="scientific">Vreelandella titanicae BH1</name>
    <dbReference type="NCBI Taxonomy" id="1204738"/>
    <lineage>
        <taxon>Bacteria</taxon>
        <taxon>Pseudomonadati</taxon>
        <taxon>Pseudomonadota</taxon>
        <taxon>Gammaproteobacteria</taxon>
        <taxon>Oceanospirillales</taxon>
        <taxon>Halomonadaceae</taxon>
        <taxon>Vreelandella</taxon>
    </lineage>
</organism>
<evidence type="ECO:0000256" key="5">
    <source>
        <dbReference type="ARBA" id="ARBA00023002"/>
    </source>
</evidence>
<feature type="binding site" description="axial binding residue" evidence="9">
    <location>
        <position position="260"/>
    </location>
    <ligand>
        <name>heme</name>
        <dbReference type="ChEBI" id="CHEBI:30413"/>
    </ligand>
    <ligandPart>
        <name>Fe</name>
        <dbReference type="ChEBI" id="CHEBI:18248"/>
    </ligandPart>
</feature>
<feature type="compositionally biased region" description="Polar residues" evidence="10">
    <location>
        <begin position="15"/>
        <end position="30"/>
    </location>
</feature>
<comment type="pathway">
    <text evidence="9">Amino-acid degradation; L-tryptophan degradation via kynurenine pathway; L-kynurenine from L-tryptophan: step 1/2.</text>
</comment>
<feature type="binding site" evidence="9">
    <location>
        <position position="133"/>
    </location>
    <ligand>
        <name>substrate</name>
    </ligand>
</feature>
<evidence type="ECO:0000256" key="7">
    <source>
        <dbReference type="ARBA" id="ARBA00023079"/>
    </source>
</evidence>
<gene>
    <name evidence="9" type="primary">kynA</name>
    <name evidence="11" type="ORF">HALTITAN_0738</name>
</gene>
<evidence type="ECO:0000256" key="1">
    <source>
        <dbReference type="ARBA" id="ARBA00011881"/>
    </source>
</evidence>
<dbReference type="GO" id="GO:0046872">
    <property type="term" value="F:metal ion binding"/>
    <property type="evidence" value="ECO:0007669"/>
    <property type="project" value="UniProtKB-KW"/>
</dbReference>
<dbReference type="GO" id="GO:0004833">
    <property type="term" value="F:L-tryptophan 2,3-dioxygenase activity"/>
    <property type="evidence" value="ECO:0007669"/>
    <property type="project" value="UniProtKB-UniRule"/>
</dbReference>
<protein>
    <recommendedName>
        <fullName evidence="9">Tryptophan 2,3-dioxygenase</fullName>
        <shortName evidence="9">TDO</shortName>
        <ecNumber evidence="9">1.13.11.11</ecNumber>
    </recommendedName>
    <alternativeName>
        <fullName evidence="9">Tryptamin 2,3-dioxygenase</fullName>
    </alternativeName>
    <alternativeName>
        <fullName evidence="9">Tryptophan oxygenase</fullName>
        <shortName evidence="9">TO</shortName>
        <shortName evidence="9">TRPO</shortName>
    </alternativeName>
    <alternativeName>
        <fullName evidence="9">Tryptophan pyrrolase</fullName>
    </alternativeName>
    <alternativeName>
        <fullName evidence="9">Tryptophanase</fullName>
    </alternativeName>
</protein>
<evidence type="ECO:0000256" key="8">
    <source>
        <dbReference type="ARBA" id="ARBA00050412"/>
    </source>
</evidence>
<comment type="subunit">
    <text evidence="1 9">Homotetramer.</text>
</comment>
<dbReference type="EMBL" id="AOPO01000002">
    <property type="protein sequence ID" value="ELY22180.1"/>
    <property type="molecule type" value="Genomic_DNA"/>
</dbReference>
<keyword evidence="5 9" id="KW-0560">Oxidoreductase</keyword>
<feature type="binding site" evidence="9">
    <location>
        <position position="137"/>
    </location>
    <ligand>
        <name>substrate</name>
    </ligand>
</feature>
<comment type="similarity">
    <text evidence="9">Belongs to the tryptophan 2,3-dioxygenase family.</text>
</comment>
<keyword evidence="4 9" id="KW-0223">Dioxygenase</keyword>
<keyword evidence="6 9" id="KW-0408">Iron</keyword>
<dbReference type="Pfam" id="PF03301">
    <property type="entry name" value="Trp_dioxygenase"/>
    <property type="match status" value="1"/>
</dbReference>
<keyword evidence="3 9" id="KW-0479">Metal-binding</keyword>
<dbReference type="InterPro" id="IPR037217">
    <property type="entry name" value="Trp/Indoleamine_2_3_dOase-like"/>
</dbReference>
<keyword evidence="2 9" id="KW-0349">Heme</keyword>
<evidence type="ECO:0000256" key="6">
    <source>
        <dbReference type="ARBA" id="ARBA00023004"/>
    </source>
</evidence>
<evidence type="ECO:0000256" key="3">
    <source>
        <dbReference type="ARBA" id="ARBA00022723"/>
    </source>
</evidence>
<dbReference type="HAMAP" id="MF_01972">
    <property type="entry name" value="T23O"/>
    <property type="match status" value="1"/>
</dbReference>
<dbReference type="InterPro" id="IPR004981">
    <property type="entry name" value="Trp_2_3_dOase"/>
</dbReference>
<dbReference type="EC" id="1.13.11.11" evidence="9"/>
<dbReference type="GO" id="GO:0020037">
    <property type="term" value="F:heme binding"/>
    <property type="evidence" value="ECO:0007669"/>
    <property type="project" value="UniProtKB-UniRule"/>
</dbReference>
<dbReference type="PATRIC" id="fig|1204738.3.peg.1092"/>
<dbReference type="SUPFAM" id="SSF140959">
    <property type="entry name" value="Indolic compounds 2,3-dioxygenase-like"/>
    <property type="match status" value="1"/>
</dbReference>
<dbReference type="Proteomes" id="UP000011651">
    <property type="component" value="Unassembled WGS sequence"/>
</dbReference>
<name>L9UB55_9GAMM</name>
<dbReference type="AlphaFoldDB" id="L9UB55"/>
<evidence type="ECO:0000313" key="11">
    <source>
        <dbReference type="EMBL" id="ELY22180.1"/>
    </source>
</evidence>
<comment type="function">
    <text evidence="9">Heme-dependent dioxygenase that catalyzes the oxidative cleavage of the L-tryptophan (L-Trp) pyrrole ring and converts L-tryptophan to N-formyl-L-kynurenine. Catalyzes the oxidative cleavage of the indole moiety.</text>
</comment>
<accession>L9UB55</accession>
<evidence type="ECO:0000256" key="9">
    <source>
        <dbReference type="HAMAP-Rule" id="MF_01972"/>
    </source>
</evidence>
<proteinExistence type="inferred from homology"/>
<reference evidence="11 12" key="1">
    <citation type="journal article" date="2013" name="Genome Announc.">
        <title>Draft Genome of the Marine Gammaproteobacterium Halomonas titanicae.</title>
        <authorList>
            <person name="Sanchez-Porro C."/>
            <person name="de la Haba R.R."/>
            <person name="Cruz-Hernandez N."/>
            <person name="Gonzalez J.M."/>
            <person name="Reyes-Guirao C."/>
            <person name="Navarro-Sampedro L."/>
            <person name="Carballo M."/>
            <person name="Ventosa A."/>
        </authorList>
    </citation>
    <scope>NUCLEOTIDE SEQUENCE [LARGE SCALE GENOMIC DNA]</scope>
    <source>
        <strain evidence="11 12">BH1</strain>
    </source>
</reference>
<evidence type="ECO:0000256" key="2">
    <source>
        <dbReference type="ARBA" id="ARBA00022617"/>
    </source>
</evidence>
<dbReference type="InterPro" id="IPR017485">
    <property type="entry name" value="Trp_2-3-dOase_bac"/>
</dbReference>
<evidence type="ECO:0000256" key="10">
    <source>
        <dbReference type="SAM" id="MobiDB-lite"/>
    </source>
</evidence>
<dbReference type="GO" id="GO:0019442">
    <property type="term" value="P:L-tryptophan catabolic process to acetyl-CoA"/>
    <property type="evidence" value="ECO:0007669"/>
    <property type="project" value="TreeGrafter"/>
</dbReference>
<feature type="binding site" evidence="9">
    <location>
        <begin position="71"/>
        <end position="75"/>
    </location>
    <ligand>
        <name>substrate</name>
    </ligand>
</feature>
<dbReference type="PANTHER" id="PTHR10138:SF0">
    <property type="entry name" value="TRYPTOPHAN 2,3-DIOXYGENASE"/>
    <property type="match status" value="1"/>
</dbReference>
<comment type="caution">
    <text evidence="11">The sequence shown here is derived from an EMBL/GenBank/DDBJ whole genome shotgun (WGS) entry which is preliminary data.</text>
</comment>
<feature type="binding site" evidence="9">
    <location>
        <position position="274"/>
    </location>
    <ligand>
        <name>substrate</name>
    </ligand>
</feature>
<dbReference type="GO" id="GO:0019441">
    <property type="term" value="P:L-tryptophan catabolic process to kynurenine"/>
    <property type="evidence" value="ECO:0007669"/>
    <property type="project" value="UniProtKB-UniRule"/>
</dbReference>
<keyword evidence="7 9" id="KW-0823">Tryptophan catabolism</keyword>
<dbReference type="PANTHER" id="PTHR10138">
    <property type="entry name" value="TRYPTOPHAN 2,3-DIOXYGENASE"/>
    <property type="match status" value="1"/>
</dbReference>
<evidence type="ECO:0000313" key="12">
    <source>
        <dbReference type="Proteomes" id="UP000011651"/>
    </source>
</evidence>
<dbReference type="FunFam" id="1.20.58.480:FF:000001">
    <property type="entry name" value="Tryptophan 2,3-dioxygenase"/>
    <property type="match status" value="1"/>
</dbReference>
<feature type="region of interest" description="Disordered" evidence="10">
    <location>
        <begin position="1"/>
        <end position="31"/>
    </location>
</feature>
<dbReference type="NCBIfam" id="TIGR03036">
    <property type="entry name" value="trp_2_3_diox"/>
    <property type="match status" value="1"/>
</dbReference>
<sequence>MNLKNRLANKRQQPHIAQQPRQNKMTTPEENSVDNEAIHWDQDISYGQYLDLEPLLACQNPASDEHDELLFIVIHQVSELWIKLCLHEAHGAAAHIQEDNLRPAFKMLSRVSRIQEQLIKAWEVLVTMTPADYASFRDSLGQSSGFQSYQYREMEFLLGNKNAKLIEAHRSKPKHYQKLQESLHSPSLYDIVLQLLAKRGFSIPESKTQRDWSIPYTASSEVEAVWTEIYRNSEQHWDLYELAEKLVDVEFNFQRWRFSHMKTVERIIGYRRGTGGTAGVNYLVKALDLQFFPELWSVRTTI</sequence>